<evidence type="ECO:0000256" key="4">
    <source>
        <dbReference type="ARBA" id="ARBA00023242"/>
    </source>
</evidence>
<dbReference type="GO" id="GO:0008270">
    <property type="term" value="F:zinc ion binding"/>
    <property type="evidence" value="ECO:0007669"/>
    <property type="project" value="InterPro"/>
</dbReference>
<dbReference type="Gene3D" id="4.10.240.10">
    <property type="entry name" value="Zn(2)-C6 fungal-type DNA-binding domain"/>
    <property type="match status" value="1"/>
</dbReference>
<dbReference type="RefSeq" id="XP_025428646.1">
    <property type="nucleotide sequence ID" value="XM_025573644.1"/>
</dbReference>
<dbReference type="InterPro" id="IPR036864">
    <property type="entry name" value="Zn2-C6_fun-type_DNA-bd_sf"/>
</dbReference>
<dbReference type="PROSITE" id="PS00463">
    <property type="entry name" value="ZN2_CY6_FUNGAL_1"/>
    <property type="match status" value="1"/>
</dbReference>
<proteinExistence type="predicted"/>
<protein>
    <recommendedName>
        <fullName evidence="5">Zn(2)-C6 fungal-type domain-containing protein</fullName>
    </recommendedName>
</protein>
<dbReference type="CDD" id="cd00067">
    <property type="entry name" value="GAL4"/>
    <property type="match status" value="1"/>
</dbReference>
<evidence type="ECO:0000259" key="5">
    <source>
        <dbReference type="PROSITE" id="PS50048"/>
    </source>
</evidence>
<sequence length="424" mass="46979">MSLPTGQGILQLQVPSAQPERIYHARRAHRKSRHGCTQCKQRRVKCDESKPHCLRCQKLHLDCSYRPSPSKELAQLLTSSPDSRAYTLALNAVGTRIQSLLQLPSGASVSVRIQALHHFYGLSDPDLGPEAPQVEFQKRLIQKGFETPFLMHAIIATATSHLRYHHHHSLANHSPQTYRTTESYHWHQAITQYARELHTIGPDNMDGLFSACILLTVRAFELETYDPSSSFVFASHPAPALGWLTVQVGLRRLLEATVAWQRGSMWWDVFMRDSRKYRGIFEGGEQEGGGGGIGSGREEKGGYGDGLDPYLVELCGIRSRAAGGGGGSGGSGNPYYEPVRTLCGLELLEPGMRSFGAYAGWMGRLESSFFEKLIQKEVPALVVLRRWLVLMGSSGLWWVGLRVRSEVEAICSFLGDGEGFVGRG</sequence>
<dbReference type="AlphaFoldDB" id="A0A318Z8E0"/>
<feature type="domain" description="Zn(2)-C6 fungal-type" evidence="5">
    <location>
        <begin position="35"/>
        <end position="65"/>
    </location>
</feature>
<dbReference type="EMBL" id="KZ821250">
    <property type="protein sequence ID" value="PYH42664.1"/>
    <property type="molecule type" value="Genomic_DNA"/>
</dbReference>
<dbReference type="InterPro" id="IPR053157">
    <property type="entry name" value="Sterol_Uptake_Regulator"/>
</dbReference>
<organism evidence="6 7">
    <name type="scientific">Aspergillus saccharolyticus JOP 1030-1</name>
    <dbReference type="NCBI Taxonomy" id="1450539"/>
    <lineage>
        <taxon>Eukaryota</taxon>
        <taxon>Fungi</taxon>
        <taxon>Dikarya</taxon>
        <taxon>Ascomycota</taxon>
        <taxon>Pezizomycotina</taxon>
        <taxon>Eurotiomycetes</taxon>
        <taxon>Eurotiomycetidae</taxon>
        <taxon>Eurotiales</taxon>
        <taxon>Aspergillaceae</taxon>
        <taxon>Aspergillus</taxon>
        <taxon>Aspergillus subgen. Circumdati</taxon>
    </lineage>
</organism>
<keyword evidence="2" id="KW-0238">DNA-binding</keyword>
<gene>
    <name evidence="6" type="ORF">BP01DRAFT_346582</name>
</gene>
<evidence type="ECO:0000256" key="1">
    <source>
        <dbReference type="ARBA" id="ARBA00023015"/>
    </source>
</evidence>
<dbReference type="PANTHER" id="PTHR47784">
    <property type="entry name" value="STEROL UPTAKE CONTROL PROTEIN 2"/>
    <property type="match status" value="1"/>
</dbReference>
<dbReference type="OrthoDB" id="416217at2759"/>
<dbReference type="InterPro" id="IPR001138">
    <property type="entry name" value="Zn2Cys6_DnaBD"/>
</dbReference>
<dbReference type="STRING" id="1450539.A0A318Z8E0"/>
<dbReference type="SUPFAM" id="SSF57701">
    <property type="entry name" value="Zn2/Cys6 DNA-binding domain"/>
    <property type="match status" value="1"/>
</dbReference>
<evidence type="ECO:0000313" key="6">
    <source>
        <dbReference type="EMBL" id="PYH42664.1"/>
    </source>
</evidence>
<dbReference type="PRINTS" id="PR00755">
    <property type="entry name" value="AFLATOXINBRP"/>
</dbReference>
<dbReference type="Proteomes" id="UP000248349">
    <property type="component" value="Unassembled WGS sequence"/>
</dbReference>
<dbReference type="GeneID" id="37074872"/>
<dbReference type="PROSITE" id="PS50048">
    <property type="entry name" value="ZN2_CY6_FUNGAL_2"/>
    <property type="match status" value="1"/>
</dbReference>
<keyword evidence="3" id="KW-0804">Transcription</keyword>
<evidence type="ECO:0000313" key="7">
    <source>
        <dbReference type="Proteomes" id="UP000248349"/>
    </source>
</evidence>
<dbReference type="SMART" id="SM00066">
    <property type="entry name" value="GAL4"/>
    <property type="match status" value="1"/>
</dbReference>
<reference evidence="6 7" key="1">
    <citation type="submission" date="2016-12" db="EMBL/GenBank/DDBJ databases">
        <title>The genomes of Aspergillus section Nigri reveals drivers in fungal speciation.</title>
        <authorList>
            <consortium name="DOE Joint Genome Institute"/>
            <person name="Vesth T.C."/>
            <person name="Nybo J."/>
            <person name="Theobald S."/>
            <person name="Brandl J."/>
            <person name="Frisvad J.C."/>
            <person name="Nielsen K.F."/>
            <person name="Lyhne E.K."/>
            <person name="Kogle M.E."/>
            <person name="Kuo A."/>
            <person name="Riley R."/>
            <person name="Clum A."/>
            <person name="Nolan M."/>
            <person name="Lipzen A."/>
            <person name="Salamov A."/>
            <person name="Henrissat B."/>
            <person name="Wiebenga A."/>
            <person name="De Vries R.P."/>
            <person name="Grigoriev I.V."/>
            <person name="Mortensen U.H."/>
            <person name="Andersen M.R."/>
            <person name="Baker S.E."/>
        </authorList>
    </citation>
    <scope>NUCLEOTIDE SEQUENCE [LARGE SCALE GENOMIC DNA]</scope>
    <source>
        <strain evidence="6 7">JOP 1030-1</strain>
    </source>
</reference>
<evidence type="ECO:0000256" key="3">
    <source>
        <dbReference type="ARBA" id="ARBA00023163"/>
    </source>
</evidence>
<accession>A0A318Z8E0</accession>
<keyword evidence="1" id="KW-0805">Transcription regulation</keyword>
<keyword evidence="4" id="KW-0539">Nucleus</keyword>
<dbReference type="GO" id="GO:0001228">
    <property type="term" value="F:DNA-binding transcription activator activity, RNA polymerase II-specific"/>
    <property type="evidence" value="ECO:0007669"/>
    <property type="project" value="TreeGrafter"/>
</dbReference>
<evidence type="ECO:0000256" key="2">
    <source>
        <dbReference type="ARBA" id="ARBA00023125"/>
    </source>
</evidence>
<keyword evidence="7" id="KW-1185">Reference proteome</keyword>
<name>A0A318Z8E0_9EURO</name>
<dbReference type="Pfam" id="PF00172">
    <property type="entry name" value="Zn_clus"/>
    <property type="match status" value="1"/>
</dbReference>
<dbReference type="GO" id="GO:0003677">
    <property type="term" value="F:DNA binding"/>
    <property type="evidence" value="ECO:0007669"/>
    <property type="project" value="UniProtKB-KW"/>
</dbReference>
<dbReference type="PANTHER" id="PTHR47784:SF9">
    <property type="entry name" value="ZN(II)2CYS6 TRANSCRIPTION FACTOR (EUROFUNG)"/>
    <property type="match status" value="1"/>
</dbReference>